<keyword evidence="6" id="KW-1185">Reference proteome</keyword>
<reference evidence="5 6" key="1">
    <citation type="submission" date="2019-12" db="EMBL/GenBank/DDBJ databases">
        <authorList>
            <person name="Yang R."/>
        </authorList>
    </citation>
    <scope>NUCLEOTIDE SEQUENCE [LARGE SCALE GENOMIC DNA]</scope>
    <source>
        <strain evidence="5 6">DONG20-135</strain>
    </source>
</reference>
<name>A0A6N8U2V6_9FIRM</name>
<comment type="caution">
    <text evidence="5">The sequence shown here is derived from an EMBL/GenBank/DDBJ whole genome shotgun (WGS) entry which is preliminary data.</text>
</comment>
<dbReference type="RefSeq" id="WP_160624096.1">
    <property type="nucleotide sequence ID" value="NZ_WUUQ01000001.1"/>
</dbReference>
<dbReference type="SUPFAM" id="SSF100950">
    <property type="entry name" value="NagB/RpiA/CoA transferase-like"/>
    <property type="match status" value="1"/>
</dbReference>
<dbReference type="Gene3D" id="3.40.50.10470">
    <property type="entry name" value="Translation initiation factor eif-2b, domain 2"/>
    <property type="match status" value="1"/>
</dbReference>
<gene>
    <name evidence="5" type="ORF">GSF08_01435</name>
</gene>
<comment type="similarity">
    <text evidence="1 4">Belongs to the eIF-2B alpha/beta/delta subunits family.</text>
</comment>
<dbReference type="EMBL" id="WUUQ01000001">
    <property type="protein sequence ID" value="MXQ72606.1"/>
    <property type="molecule type" value="Genomic_DNA"/>
</dbReference>
<evidence type="ECO:0000256" key="4">
    <source>
        <dbReference type="RuleBase" id="RU003814"/>
    </source>
</evidence>
<dbReference type="Proteomes" id="UP000434036">
    <property type="component" value="Unassembled WGS sequence"/>
</dbReference>
<evidence type="ECO:0000256" key="3">
    <source>
        <dbReference type="ARBA" id="ARBA00022917"/>
    </source>
</evidence>
<protein>
    <submittedName>
        <fullName evidence="5">Initiation factor 2</fullName>
    </submittedName>
</protein>
<accession>A0A6N8U2V6</accession>
<proteinExistence type="inferred from homology"/>
<evidence type="ECO:0000256" key="1">
    <source>
        <dbReference type="ARBA" id="ARBA00007251"/>
    </source>
</evidence>
<dbReference type="InterPro" id="IPR051501">
    <property type="entry name" value="eIF2B_alpha/beta/delta"/>
</dbReference>
<keyword evidence="3" id="KW-0648">Protein biosynthesis</keyword>
<dbReference type="PANTHER" id="PTHR45860">
    <property type="entry name" value="TRANSLATION INITIATION FACTOR EIF-2B SUBUNIT ALPHA"/>
    <property type="match status" value="1"/>
</dbReference>
<evidence type="ECO:0000313" key="5">
    <source>
        <dbReference type="EMBL" id="MXQ72606.1"/>
    </source>
</evidence>
<evidence type="ECO:0000256" key="2">
    <source>
        <dbReference type="ARBA" id="ARBA00022540"/>
    </source>
</evidence>
<dbReference type="Pfam" id="PF01008">
    <property type="entry name" value="IF-2B"/>
    <property type="match status" value="1"/>
</dbReference>
<dbReference type="PANTHER" id="PTHR45860:SF1">
    <property type="entry name" value="TRANSLATION INITIATION FACTOR EIF-2B SUBUNIT ALPHA"/>
    <property type="match status" value="1"/>
</dbReference>
<dbReference type="AlphaFoldDB" id="A0A6N8U2V6"/>
<dbReference type="InterPro" id="IPR037171">
    <property type="entry name" value="NagB/RpiA_transferase-like"/>
</dbReference>
<dbReference type="InterPro" id="IPR042529">
    <property type="entry name" value="IF_2B-like_C"/>
</dbReference>
<dbReference type="GO" id="GO:0003743">
    <property type="term" value="F:translation initiation factor activity"/>
    <property type="evidence" value="ECO:0007669"/>
    <property type="project" value="UniProtKB-KW"/>
</dbReference>
<dbReference type="InterPro" id="IPR000649">
    <property type="entry name" value="IF-2B-related"/>
</dbReference>
<reference evidence="5 6" key="2">
    <citation type="submission" date="2020-01" db="EMBL/GenBank/DDBJ databases">
        <title>Clostridiaceae sp. nov. isolated from the gut of human by culturomics.</title>
        <authorList>
            <person name="Chang Y."/>
        </authorList>
    </citation>
    <scope>NUCLEOTIDE SEQUENCE [LARGE SCALE GENOMIC DNA]</scope>
    <source>
        <strain evidence="5 6">DONG20-135</strain>
    </source>
</reference>
<evidence type="ECO:0000313" key="6">
    <source>
        <dbReference type="Proteomes" id="UP000434036"/>
    </source>
</evidence>
<keyword evidence="2 5" id="KW-0396">Initiation factor</keyword>
<sequence length="316" mass="34817">MDRETIRSMLSVENQQLFDQIVTGAVLGAGNHIRIIGNIILNIAQKEEAPIEIKKQKIEAVSEFFKATRGKSSYAFINAMNIMTSFLHKENCTVADIETAVLSYDKGNEANCERIITYAKRAVAGSKTIMLYDYSSTVEKFVKALEPGMVIYIPESRTIDGGRPFIEPLKKARHDLRYIPDACMMSVLKDCDAVCIGAETLYPDGTSFNTAGSDILAVLCKEFNIPYYVLTPLLKIDMRALQGIYKDVIAADLKVKLTAGWEAEQADAVDCYSIELVGVKPQYISAVITEAGILPPAAVYTEALAYQERITKGGSL</sequence>
<organism evidence="5 6">
    <name type="scientific">Copranaerobaculum intestinale</name>
    <dbReference type="NCBI Taxonomy" id="2692629"/>
    <lineage>
        <taxon>Bacteria</taxon>
        <taxon>Bacillati</taxon>
        <taxon>Bacillota</taxon>
        <taxon>Erysipelotrichia</taxon>
        <taxon>Erysipelotrichales</taxon>
        <taxon>Erysipelotrichaceae</taxon>
        <taxon>Copranaerobaculum</taxon>
    </lineage>
</organism>